<dbReference type="PRINTS" id="PR01035">
    <property type="entry name" value="TCRTETA"/>
</dbReference>
<keyword evidence="2" id="KW-0813">Transport</keyword>
<dbReference type="Gene3D" id="1.20.1250.20">
    <property type="entry name" value="MFS general substrate transporter like domains"/>
    <property type="match status" value="2"/>
</dbReference>
<name>A0ABT3X3Y3_9BACL</name>
<comment type="caution">
    <text evidence="9">The sequence shown here is derived from an EMBL/GenBank/DDBJ whole genome shotgun (WGS) entry which is preliminary data.</text>
</comment>
<keyword evidence="3" id="KW-1003">Cell membrane</keyword>
<evidence type="ECO:0000256" key="6">
    <source>
        <dbReference type="ARBA" id="ARBA00023136"/>
    </source>
</evidence>
<dbReference type="SUPFAM" id="SSF103473">
    <property type="entry name" value="MFS general substrate transporter"/>
    <property type="match status" value="1"/>
</dbReference>
<dbReference type="InterPro" id="IPR050171">
    <property type="entry name" value="MFS_Transporters"/>
</dbReference>
<feature type="transmembrane region" description="Helical" evidence="7">
    <location>
        <begin position="156"/>
        <end position="177"/>
    </location>
</feature>
<dbReference type="PANTHER" id="PTHR23517">
    <property type="entry name" value="RESISTANCE PROTEIN MDTM, PUTATIVE-RELATED-RELATED"/>
    <property type="match status" value="1"/>
</dbReference>
<proteinExistence type="predicted"/>
<dbReference type="RefSeq" id="WP_267151543.1">
    <property type="nucleotide sequence ID" value="NZ_JAPMLT010000004.1"/>
</dbReference>
<dbReference type="Pfam" id="PF07690">
    <property type="entry name" value="MFS_1"/>
    <property type="match status" value="1"/>
</dbReference>
<keyword evidence="6 7" id="KW-0472">Membrane</keyword>
<dbReference type="PROSITE" id="PS50850">
    <property type="entry name" value="MFS"/>
    <property type="match status" value="1"/>
</dbReference>
<feature type="transmembrane region" description="Helical" evidence="7">
    <location>
        <begin position="36"/>
        <end position="54"/>
    </location>
</feature>
<dbReference type="Proteomes" id="UP001208017">
    <property type="component" value="Unassembled WGS sequence"/>
</dbReference>
<dbReference type="InterPro" id="IPR001958">
    <property type="entry name" value="Tet-R_TetA/multi-R_MdtG-like"/>
</dbReference>
<evidence type="ECO:0000256" key="5">
    <source>
        <dbReference type="ARBA" id="ARBA00022989"/>
    </source>
</evidence>
<evidence type="ECO:0000256" key="3">
    <source>
        <dbReference type="ARBA" id="ARBA00022475"/>
    </source>
</evidence>
<comment type="subcellular location">
    <subcellularLocation>
        <location evidence="1">Cell membrane</location>
        <topology evidence="1">Multi-pass membrane protein</topology>
    </subcellularLocation>
</comment>
<evidence type="ECO:0000256" key="1">
    <source>
        <dbReference type="ARBA" id="ARBA00004651"/>
    </source>
</evidence>
<keyword evidence="5 7" id="KW-1133">Transmembrane helix</keyword>
<reference evidence="9 10" key="1">
    <citation type="submission" date="2022-11" db="EMBL/GenBank/DDBJ databases">
        <title>Study of microbial diversity in lake waters.</title>
        <authorList>
            <person name="Zhang J."/>
        </authorList>
    </citation>
    <scope>NUCLEOTIDE SEQUENCE [LARGE SCALE GENOMIC DNA]</scope>
    <source>
        <strain evidence="9 10">DT12</strain>
    </source>
</reference>
<evidence type="ECO:0000256" key="4">
    <source>
        <dbReference type="ARBA" id="ARBA00022692"/>
    </source>
</evidence>
<feature type="transmembrane region" description="Helical" evidence="7">
    <location>
        <begin position="237"/>
        <end position="260"/>
    </location>
</feature>
<dbReference type="CDD" id="cd17325">
    <property type="entry name" value="MFS_MdtG_SLC18_like"/>
    <property type="match status" value="1"/>
</dbReference>
<feature type="transmembrane region" description="Helical" evidence="7">
    <location>
        <begin position="66"/>
        <end position="87"/>
    </location>
</feature>
<evidence type="ECO:0000313" key="10">
    <source>
        <dbReference type="Proteomes" id="UP001208017"/>
    </source>
</evidence>
<organism evidence="9 10">
    <name type="scientific">Tumebacillus lacus</name>
    <dbReference type="NCBI Taxonomy" id="2995335"/>
    <lineage>
        <taxon>Bacteria</taxon>
        <taxon>Bacillati</taxon>
        <taxon>Bacillota</taxon>
        <taxon>Bacilli</taxon>
        <taxon>Bacillales</taxon>
        <taxon>Alicyclobacillaceae</taxon>
        <taxon>Tumebacillus</taxon>
    </lineage>
</organism>
<keyword evidence="10" id="KW-1185">Reference proteome</keyword>
<feature type="domain" description="Major facilitator superfamily (MFS) profile" evidence="8">
    <location>
        <begin position="4"/>
        <end position="384"/>
    </location>
</feature>
<feature type="transmembrane region" description="Helical" evidence="7">
    <location>
        <begin position="333"/>
        <end position="356"/>
    </location>
</feature>
<feature type="transmembrane region" description="Helical" evidence="7">
    <location>
        <begin position="207"/>
        <end position="231"/>
    </location>
</feature>
<feature type="transmembrane region" description="Helical" evidence="7">
    <location>
        <begin position="362"/>
        <end position="383"/>
    </location>
</feature>
<evidence type="ECO:0000256" key="7">
    <source>
        <dbReference type="SAM" id="Phobius"/>
    </source>
</evidence>
<keyword evidence="4 7" id="KW-0812">Transmembrane</keyword>
<feature type="transmembrane region" description="Helical" evidence="7">
    <location>
        <begin position="99"/>
        <end position="117"/>
    </location>
</feature>
<protein>
    <submittedName>
        <fullName evidence="9">MFS transporter</fullName>
    </submittedName>
</protein>
<sequence>MSRAVVLLCLSVFVLVLGTGIVAPLLAPLARDLGATGFWVAMLYSGFSLVRLILGNPVGRLSDRKGPKMMLTISLLFYPFIALTYITAEHFAQLLGARLLHGVASAMMLPMAMAYMGQVSPRGEEGRYMGIYNTVFNIGSGLGPLVGGLVAQVYGVLAAFWSLMGLAFVAITIVFFLPKVEPVGDRRTRGDGGRPLSTWDLFRHPGLLAVAGIFVVLAVLEIYFISFFPLFAQERGISTFATGFLIALNYVAIGVMQVPFGRLADRVDRSKLITGAAFFTAAALLLFPLAQGVWAIAGMMLLVGVGTALTLSASAALSAVLGRSIGMGSTMGFLGTANSLGMILGPLANGACVDYFTVEATFYFSGVVWLLGAVLFLSLWAAYRRQATPDAGIGNISPGK</sequence>
<dbReference type="InterPro" id="IPR011701">
    <property type="entry name" value="MFS"/>
</dbReference>
<feature type="transmembrane region" description="Helical" evidence="7">
    <location>
        <begin position="296"/>
        <end position="321"/>
    </location>
</feature>
<dbReference type="EMBL" id="JAPMLT010000004">
    <property type="protein sequence ID" value="MCX7570295.1"/>
    <property type="molecule type" value="Genomic_DNA"/>
</dbReference>
<evidence type="ECO:0000256" key="2">
    <source>
        <dbReference type="ARBA" id="ARBA00022448"/>
    </source>
</evidence>
<accession>A0ABT3X3Y3</accession>
<dbReference type="PANTHER" id="PTHR23517:SF3">
    <property type="entry name" value="INTEGRAL MEMBRANE TRANSPORT PROTEIN"/>
    <property type="match status" value="1"/>
</dbReference>
<gene>
    <name evidence="9" type="ORF">OS242_10000</name>
</gene>
<dbReference type="InterPro" id="IPR020846">
    <property type="entry name" value="MFS_dom"/>
</dbReference>
<feature type="transmembrane region" description="Helical" evidence="7">
    <location>
        <begin position="272"/>
        <end position="290"/>
    </location>
</feature>
<evidence type="ECO:0000313" key="9">
    <source>
        <dbReference type="EMBL" id="MCX7570295.1"/>
    </source>
</evidence>
<evidence type="ECO:0000259" key="8">
    <source>
        <dbReference type="PROSITE" id="PS50850"/>
    </source>
</evidence>
<feature type="transmembrane region" description="Helical" evidence="7">
    <location>
        <begin position="129"/>
        <end position="150"/>
    </location>
</feature>
<dbReference type="InterPro" id="IPR036259">
    <property type="entry name" value="MFS_trans_sf"/>
</dbReference>